<gene>
    <name evidence="3" type="ORF">ACFOES_09235</name>
</gene>
<keyword evidence="4" id="KW-1185">Reference proteome</keyword>
<feature type="transmembrane region" description="Helical" evidence="2">
    <location>
        <begin position="126"/>
        <end position="144"/>
    </location>
</feature>
<sequence length="507" mass="55052">MTTSPRRFLLALAWLLVPVVSAALVVFDPRISALVPTGVWRRLGMAELPYRAIALLVLLSLLGLILAGLMRKARDFETLAVILIMAASQLNGIHVGPLDTFDATIFGLFMAWLAKRGADPEHAVRLSPLFYFASALAFLGFAHLPVMSPYNWFVGMYGIVRVVIVTLLVVDTCRDSSILVLALRAFVLVAVLSALFGVVQFTLAYFGIFRFTLIQPALSAFKPTPFGFIMRASGLCITAQHYSSFLIYALPFALWQCTRERPLRNAVAVAIILAGIGVSLNFGGLFAALFALVLFPFLRWPRLSLHIALAYLALLAIAYYAGLIHLIYEMSFGDAGVAKGVDQRKTLFILGLEEIGRSPFVGTGLHGFGHVDGNFWNRPVHNLLGEAAAELGIEGALILIAIYFQLSLDLVRVTGARWQAGTNLAAVTLLMLVTSLVLGQSEPNLDQSNQWLVFALAQATVLLLRGLPRGGGQTMIEASSMSNMPAPATASQKTSASSVLPMFRSRR</sequence>
<evidence type="ECO:0000313" key="4">
    <source>
        <dbReference type="Proteomes" id="UP001595443"/>
    </source>
</evidence>
<feature type="transmembrane region" description="Helical" evidence="2">
    <location>
        <begin position="48"/>
        <end position="69"/>
    </location>
</feature>
<comment type="caution">
    <text evidence="3">The sequence shown here is derived from an EMBL/GenBank/DDBJ whole genome shotgun (WGS) entry which is preliminary data.</text>
</comment>
<feature type="transmembrane region" description="Helical" evidence="2">
    <location>
        <begin position="177"/>
        <end position="197"/>
    </location>
</feature>
<feature type="transmembrane region" description="Helical" evidence="2">
    <location>
        <begin position="307"/>
        <end position="328"/>
    </location>
</feature>
<name>A0ABV7AH73_9RHOB</name>
<feature type="region of interest" description="Disordered" evidence="1">
    <location>
        <begin position="481"/>
        <end position="507"/>
    </location>
</feature>
<feature type="compositionally biased region" description="Polar residues" evidence="1">
    <location>
        <begin position="481"/>
        <end position="498"/>
    </location>
</feature>
<feature type="transmembrane region" description="Helical" evidence="2">
    <location>
        <begin position="420"/>
        <end position="438"/>
    </location>
</feature>
<keyword evidence="2" id="KW-0812">Transmembrane</keyword>
<reference evidence="4" key="1">
    <citation type="journal article" date="2019" name="Int. J. Syst. Evol. Microbiol.">
        <title>The Global Catalogue of Microorganisms (GCM) 10K type strain sequencing project: providing services to taxonomists for standard genome sequencing and annotation.</title>
        <authorList>
            <consortium name="The Broad Institute Genomics Platform"/>
            <consortium name="The Broad Institute Genome Sequencing Center for Infectious Disease"/>
            <person name="Wu L."/>
            <person name="Ma J."/>
        </authorList>
    </citation>
    <scope>NUCLEOTIDE SEQUENCE [LARGE SCALE GENOMIC DNA]</scope>
    <source>
        <strain evidence="4">KCTC 62192</strain>
    </source>
</reference>
<dbReference type="EMBL" id="JBHRSK010000004">
    <property type="protein sequence ID" value="MFC2968276.1"/>
    <property type="molecule type" value="Genomic_DNA"/>
</dbReference>
<feature type="transmembrane region" description="Helical" evidence="2">
    <location>
        <begin position="233"/>
        <end position="255"/>
    </location>
</feature>
<keyword evidence="2" id="KW-1133">Transmembrane helix</keyword>
<evidence type="ECO:0000256" key="1">
    <source>
        <dbReference type="SAM" id="MobiDB-lite"/>
    </source>
</evidence>
<feature type="transmembrane region" description="Helical" evidence="2">
    <location>
        <begin position="150"/>
        <end position="170"/>
    </location>
</feature>
<organism evidence="3 4">
    <name type="scientific">Acidimangrovimonas pyrenivorans</name>
    <dbReference type="NCBI Taxonomy" id="2030798"/>
    <lineage>
        <taxon>Bacteria</taxon>
        <taxon>Pseudomonadati</taxon>
        <taxon>Pseudomonadota</taxon>
        <taxon>Alphaproteobacteria</taxon>
        <taxon>Rhodobacterales</taxon>
        <taxon>Paracoccaceae</taxon>
        <taxon>Acidimangrovimonas</taxon>
    </lineage>
</organism>
<evidence type="ECO:0000313" key="3">
    <source>
        <dbReference type="EMBL" id="MFC2968276.1"/>
    </source>
</evidence>
<keyword evidence="2" id="KW-0472">Membrane</keyword>
<feature type="transmembrane region" description="Helical" evidence="2">
    <location>
        <begin position="387"/>
        <end position="408"/>
    </location>
</feature>
<evidence type="ECO:0008006" key="5">
    <source>
        <dbReference type="Google" id="ProtNLM"/>
    </source>
</evidence>
<feature type="transmembrane region" description="Helical" evidence="2">
    <location>
        <begin position="98"/>
        <end position="114"/>
    </location>
</feature>
<dbReference type="RefSeq" id="WP_377832945.1">
    <property type="nucleotide sequence ID" value="NZ_JBHRSK010000004.1"/>
</dbReference>
<evidence type="ECO:0000256" key="2">
    <source>
        <dbReference type="SAM" id="Phobius"/>
    </source>
</evidence>
<proteinExistence type="predicted"/>
<protein>
    <recommendedName>
        <fullName evidence="5">O-antigen ligase domain-containing protein</fullName>
    </recommendedName>
</protein>
<accession>A0ABV7AH73</accession>
<feature type="transmembrane region" description="Helical" evidence="2">
    <location>
        <begin position="267"/>
        <end position="295"/>
    </location>
</feature>
<dbReference type="Proteomes" id="UP001595443">
    <property type="component" value="Unassembled WGS sequence"/>
</dbReference>